<sequence>IPYEVRCINNKKHMAYVRRRTKKSEFRGIRGQEARVRGENRDSQAEHQGALRGIRECAERNCEIRRLEKED</sequence>
<keyword evidence="2" id="KW-1185">Reference proteome</keyword>
<gene>
    <name evidence="1" type="ORF">MHI_LOCUS174406</name>
</gene>
<accession>A0A6V7GX30</accession>
<protein>
    <submittedName>
        <fullName evidence="1">Uncharacterized protein</fullName>
    </submittedName>
</protein>
<dbReference type="EMBL" id="CAJDYZ010003347">
    <property type="protein sequence ID" value="CAD1470015.1"/>
    <property type="molecule type" value="Genomic_DNA"/>
</dbReference>
<dbReference type="Proteomes" id="UP000752696">
    <property type="component" value="Unassembled WGS sequence"/>
</dbReference>
<comment type="caution">
    <text evidence="1">The sequence shown here is derived from an EMBL/GenBank/DDBJ whole genome shotgun (WGS) entry which is preliminary data.</text>
</comment>
<name>A0A6V7GX30_9HYME</name>
<proteinExistence type="predicted"/>
<organism evidence="1 2">
    <name type="scientific">Heterotrigona itama</name>
    <dbReference type="NCBI Taxonomy" id="395501"/>
    <lineage>
        <taxon>Eukaryota</taxon>
        <taxon>Metazoa</taxon>
        <taxon>Ecdysozoa</taxon>
        <taxon>Arthropoda</taxon>
        <taxon>Hexapoda</taxon>
        <taxon>Insecta</taxon>
        <taxon>Pterygota</taxon>
        <taxon>Neoptera</taxon>
        <taxon>Endopterygota</taxon>
        <taxon>Hymenoptera</taxon>
        <taxon>Apocrita</taxon>
        <taxon>Aculeata</taxon>
        <taxon>Apoidea</taxon>
        <taxon>Anthophila</taxon>
        <taxon>Apidae</taxon>
        <taxon>Heterotrigona</taxon>
    </lineage>
</organism>
<evidence type="ECO:0000313" key="2">
    <source>
        <dbReference type="Proteomes" id="UP000752696"/>
    </source>
</evidence>
<dbReference type="AlphaFoldDB" id="A0A6V7GX30"/>
<reference evidence="1" key="1">
    <citation type="submission" date="2020-07" db="EMBL/GenBank/DDBJ databases">
        <authorList>
            <person name="Nazaruddin N."/>
        </authorList>
    </citation>
    <scope>NUCLEOTIDE SEQUENCE</scope>
</reference>
<evidence type="ECO:0000313" key="1">
    <source>
        <dbReference type="EMBL" id="CAD1470015.1"/>
    </source>
</evidence>
<feature type="non-terminal residue" evidence="1">
    <location>
        <position position="1"/>
    </location>
</feature>